<feature type="chain" id="PRO_5007889319" description="F-box domain-containing protein" evidence="1">
    <location>
        <begin position="21"/>
        <end position="382"/>
    </location>
</feature>
<dbReference type="Gene3D" id="3.80.10.10">
    <property type="entry name" value="Ribonuclease Inhibitor"/>
    <property type="match status" value="1"/>
</dbReference>
<evidence type="ECO:0000313" key="3">
    <source>
        <dbReference type="Proteomes" id="UP000076738"/>
    </source>
</evidence>
<dbReference type="Proteomes" id="UP000076738">
    <property type="component" value="Unassembled WGS sequence"/>
</dbReference>
<evidence type="ECO:0008006" key="4">
    <source>
        <dbReference type="Google" id="ProtNLM"/>
    </source>
</evidence>
<keyword evidence="1" id="KW-0732">Signal</keyword>
<name>A0A167KBH9_CALVF</name>
<dbReference type="EMBL" id="KV417294">
    <property type="protein sequence ID" value="KZO94470.1"/>
    <property type="molecule type" value="Genomic_DNA"/>
</dbReference>
<evidence type="ECO:0000313" key="2">
    <source>
        <dbReference type="EMBL" id="KZO94470.1"/>
    </source>
</evidence>
<sequence length="382" mass="43759">MRNNALSVELWYMVFEFVAAVPAGNRARRRRHPLLPLLLVCKGWKEIAAPLLFRRITISRSRALSLFAQNLPRRHLPAGPAANYIRHFTIHLTLEDASDFSDLMSILSQTQNLVSLTGLEGSFRELTVLAASCAKTLRSLDFSLAEGERLSDALHALKEFTSLRRLSFDAQEHAEPSEDVTEIPLLVAPELQYLSLTPPMGDDRTETLAYFSRCRFPSLTELHLGFLTEKAVSTLYDFLCYHGPQLERIGFGDFNSTLIPKNLLPHVQHIVFEANEWDNYDWPPAAWFPHFPPSASHVHLDTVSEDLPEQYSSFFEEVLQNRATVHVKFLHFDDPFFSWDRLYRDHPEYAGHWVKIALELKEQAGITVLDKDGFMWTRAPPE</sequence>
<gene>
    <name evidence="2" type="ORF">CALVIDRAFT_202911</name>
</gene>
<feature type="signal peptide" evidence="1">
    <location>
        <begin position="1"/>
        <end position="20"/>
    </location>
</feature>
<protein>
    <recommendedName>
        <fullName evidence="4">F-box domain-containing protein</fullName>
    </recommendedName>
</protein>
<evidence type="ECO:0000256" key="1">
    <source>
        <dbReference type="SAM" id="SignalP"/>
    </source>
</evidence>
<organism evidence="2 3">
    <name type="scientific">Calocera viscosa (strain TUFC12733)</name>
    <dbReference type="NCBI Taxonomy" id="1330018"/>
    <lineage>
        <taxon>Eukaryota</taxon>
        <taxon>Fungi</taxon>
        <taxon>Dikarya</taxon>
        <taxon>Basidiomycota</taxon>
        <taxon>Agaricomycotina</taxon>
        <taxon>Dacrymycetes</taxon>
        <taxon>Dacrymycetales</taxon>
        <taxon>Dacrymycetaceae</taxon>
        <taxon>Calocera</taxon>
    </lineage>
</organism>
<dbReference type="OrthoDB" id="3232644at2759"/>
<proteinExistence type="predicted"/>
<keyword evidence="3" id="KW-1185">Reference proteome</keyword>
<reference evidence="2 3" key="1">
    <citation type="journal article" date="2016" name="Mol. Biol. Evol.">
        <title>Comparative Genomics of Early-Diverging Mushroom-Forming Fungi Provides Insights into the Origins of Lignocellulose Decay Capabilities.</title>
        <authorList>
            <person name="Nagy L.G."/>
            <person name="Riley R."/>
            <person name="Tritt A."/>
            <person name="Adam C."/>
            <person name="Daum C."/>
            <person name="Floudas D."/>
            <person name="Sun H."/>
            <person name="Yadav J.S."/>
            <person name="Pangilinan J."/>
            <person name="Larsson K.H."/>
            <person name="Matsuura K."/>
            <person name="Barry K."/>
            <person name="Labutti K."/>
            <person name="Kuo R."/>
            <person name="Ohm R.A."/>
            <person name="Bhattacharya S.S."/>
            <person name="Shirouzu T."/>
            <person name="Yoshinaga Y."/>
            <person name="Martin F.M."/>
            <person name="Grigoriev I.V."/>
            <person name="Hibbett D.S."/>
        </authorList>
    </citation>
    <scope>NUCLEOTIDE SEQUENCE [LARGE SCALE GENOMIC DNA]</scope>
    <source>
        <strain evidence="2 3">TUFC12733</strain>
    </source>
</reference>
<accession>A0A167KBH9</accession>
<dbReference type="AlphaFoldDB" id="A0A167KBH9"/>
<dbReference type="SUPFAM" id="SSF52047">
    <property type="entry name" value="RNI-like"/>
    <property type="match status" value="1"/>
</dbReference>
<dbReference type="InterPro" id="IPR032675">
    <property type="entry name" value="LRR_dom_sf"/>
</dbReference>